<keyword evidence="2" id="KW-0812">Transmembrane</keyword>
<keyword evidence="2" id="KW-0472">Membrane</keyword>
<evidence type="ECO:0000256" key="2">
    <source>
        <dbReference type="SAM" id="Phobius"/>
    </source>
</evidence>
<protein>
    <submittedName>
        <fullName evidence="3">Uncharacterized protein</fullName>
    </submittedName>
</protein>
<accession>A0A8K0WTB4</accession>
<evidence type="ECO:0000313" key="4">
    <source>
        <dbReference type="Proteomes" id="UP000813444"/>
    </source>
</evidence>
<keyword evidence="2" id="KW-1133">Transmembrane helix</keyword>
<dbReference type="Proteomes" id="UP000813444">
    <property type="component" value="Unassembled WGS sequence"/>
</dbReference>
<sequence length="90" mass="10199">MTSPVGRSQRTMRGLQQRQRQQPRTSLYNQGGTCSSRLVWMCVYTAGLKAIYITTDRSHLPALSAWAYTFGIAATFTVNWSHRSSSARQR</sequence>
<organism evidence="3 4">
    <name type="scientific">Stachybotrys elegans</name>
    <dbReference type="NCBI Taxonomy" id="80388"/>
    <lineage>
        <taxon>Eukaryota</taxon>
        <taxon>Fungi</taxon>
        <taxon>Dikarya</taxon>
        <taxon>Ascomycota</taxon>
        <taxon>Pezizomycotina</taxon>
        <taxon>Sordariomycetes</taxon>
        <taxon>Hypocreomycetidae</taxon>
        <taxon>Hypocreales</taxon>
        <taxon>Stachybotryaceae</taxon>
        <taxon>Stachybotrys</taxon>
    </lineage>
</organism>
<feature type="transmembrane region" description="Helical" evidence="2">
    <location>
        <begin position="38"/>
        <end position="54"/>
    </location>
</feature>
<evidence type="ECO:0000256" key="1">
    <source>
        <dbReference type="SAM" id="MobiDB-lite"/>
    </source>
</evidence>
<name>A0A8K0WTB4_9HYPO</name>
<evidence type="ECO:0000313" key="3">
    <source>
        <dbReference type="EMBL" id="KAH7323102.1"/>
    </source>
</evidence>
<gene>
    <name evidence="3" type="ORF">B0I35DRAFT_193324</name>
</gene>
<keyword evidence="4" id="KW-1185">Reference proteome</keyword>
<feature type="transmembrane region" description="Helical" evidence="2">
    <location>
        <begin position="60"/>
        <end position="80"/>
    </location>
</feature>
<comment type="caution">
    <text evidence="3">The sequence shown here is derived from an EMBL/GenBank/DDBJ whole genome shotgun (WGS) entry which is preliminary data.</text>
</comment>
<dbReference type="AlphaFoldDB" id="A0A8K0WTB4"/>
<feature type="region of interest" description="Disordered" evidence="1">
    <location>
        <begin position="1"/>
        <end position="30"/>
    </location>
</feature>
<reference evidence="3" key="1">
    <citation type="journal article" date="2021" name="Nat. Commun.">
        <title>Genetic determinants of endophytism in the Arabidopsis root mycobiome.</title>
        <authorList>
            <person name="Mesny F."/>
            <person name="Miyauchi S."/>
            <person name="Thiergart T."/>
            <person name="Pickel B."/>
            <person name="Atanasova L."/>
            <person name="Karlsson M."/>
            <person name="Huettel B."/>
            <person name="Barry K.W."/>
            <person name="Haridas S."/>
            <person name="Chen C."/>
            <person name="Bauer D."/>
            <person name="Andreopoulos W."/>
            <person name="Pangilinan J."/>
            <person name="LaButti K."/>
            <person name="Riley R."/>
            <person name="Lipzen A."/>
            <person name="Clum A."/>
            <person name="Drula E."/>
            <person name="Henrissat B."/>
            <person name="Kohler A."/>
            <person name="Grigoriev I.V."/>
            <person name="Martin F.M."/>
            <person name="Hacquard S."/>
        </authorList>
    </citation>
    <scope>NUCLEOTIDE SEQUENCE</scope>
    <source>
        <strain evidence="3">MPI-CAGE-CH-0235</strain>
    </source>
</reference>
<dbReference type="EMBL" id="JAGPNK010000004">
    <property type="protein sequence ID" value="KAH7323102.1"/>
    <property type="molecule type" value="Genomic_DNA"/>
</dbReference>
<feature type="compositionally biased region" description="Low complexity" evidence="1">
    <location>
        <begin position="9"/>
        <end position="24"/>
    </location>
</feature>
<proteinExistence type="predicted"/>